<evidence type="ECO:0008006" key="5">
    <source>
        <dbReference type="Google" id="ProtNLM"/>
    </source>
</evidence>
<feature type="transmembrane region" description="Helical" evidence="2">
    <location>
        <begin position="31"/>
        <end position="52"/>
    </location>
</feature>
<comment type="caution">
    <text evidence="3">The sequence shown here is derived from an EMBL/GenBank/DDBJ whole genome shotgun (WGS) entry which is preliminary data.</text>
</comment>
<feature type="compositionally biased region" description="Low complexity" evidence="1">
    <location>
        <begin position="66"/>
        <end position="83"/>
    </location>
</feature>
<keyword evidence="2" id="KW-0472">Membrane</keyword>
<evidence type="ECO:0000256" key="1">
    <source>
        <dbReference type="SAM" id="MobiDB-lite"/>
    </source>
</evidence>
<keyword evidence="2" id="KW-1133">Transmembrane helix</keyword>
<reference evidence="3 4" key="1">
    <citation type="submission" date="2020-03" db="EMBL/GenBank/DDBJ databases">
        <title>WGS of actinomycetes isolated from Thailand.</title>
        <authorList>
            <person name="Thawai C."/>
        </authorList>
    </citation>
    <scope>NUCLEOTIDE SEQUENCE [LARGE SCALE GENOMIC DNA]</scope>
    <source>
        <strain evidence="3 4">PRB2-1</strain>
    </source>
</reference>
<protein>
    <recommendedName>
        <fullName evidence="5">NfeD-like C-terminal domain-containing protein</fullName>
    </recommendedName>
</protein>
<feature type="region of interest" description="Disordered" evidence="1">
    <location>
        <begin position="58"/>
        <end position="83"/>
    </location>
</feature>
<dbReference type="RefSeq" id="WP_167986796.1">
    <property type="nucleotide sequence ID" value="NZ_JAATEJ010000037.1"/>
</dbReference>
<keyword evidence="4" id="KW-1185">Reference proteome</keyword>
<organism evidence="3 4">
    <name type="scientific">Actinacidiphila epipremni</name>
    <dbReference type="NCBI Taxonomy" id="2053013"/>
    <lineage>
        <taxon>Bacteria</taxon>
        <taxon>Bacillati</taxon>
        <taxon>Actinomycetota</taxon>
        <taxon>Actinomycetes</taxon>
        <taxon>Kitasatosporales</taxon>
        <taxon>Streptomycetaceae</taxon>
        <taxon>Actinacidiphila</taxon>
    </lineage>
</organism>
<evidence type="ECO:0000256" key="2">
    <source>
        <dbReference type="SAM" id="Phobius"/>
    </source>
</evidence>
<sequence length="130" mass="13027">MSAWPASVRIGASLVLGTVTAVLTNLATTSWNPALTLGLVASVAAGGVLEWWTRRTGPETSRTARVGVDVGSGSEVSGGAARASAGGTVQVTATDRSVVRDSTQRAAGGSIEVHVSEGSTVTGHEATTHE</sequence>
<gene>
    <name evidence="3" type="ORF">HCN08_31855</name>
</gene>
<accession>A0ABX0ZZM0</accession>
<keyword evidence="2" id="KW-0812">Transmembrane</keyword>
<evidence type="ECO:0000313" key="4">
    <source>
        <dbReference type="Proteomes" id="UP000734511"/>
    </source>
</evidence>
<proteinExistence type="predicted"/>
<dbReference type="EMBL" id="JAATEJ010000037">
    <property type="protein sequence ID" value="NJP47966.1"/>
    <property type="molecule type" value="Genomic_DNA"/>
</dbReference>
<dbReference type="Proteomes" id="UP000734511">
    <property type="component" value="Unassembled WGS sequence"/>
</dbReference>
<name>A0ABX0ZZM0_9ACTN</name>
<evidence type="ECO:0000313" key="3">
    <source>
        <dbReference type="EMBL" id="NJP47966.1"/>
    </source>
</evidence>